<protein>
    <submittedName>
        <fullName evidence="2">Extracellular solute-binding protein</fullName>
    </submittedName>
</protein>
<dbReference type="SUPFAM" id="SSF53850">
    <property type="entry name" value="Periplasmic binding protein-like II"/>
    <property type="match status" value="1"/>
</dbReference>
<gene>
    <name evidence="2" type="ORF">RPE78_02145</name>
</gene>
<dbReference type="Gene3D" id="3.40.190.10">
    <property type="entry name" value="Periplasmic binding protein-like II"/>
    <property type="match status" value="2"/>
</dbReference>
<sequence length="343" mass="37140">MTHLSRRAFTIAGLSALATPALIRRASAATTKVVAATFPGSWEDAYRSTLTPMLKDAGFDLTIAPSLAQDQIAKLMASPGNPPYDAILVSPGQTDTLIKAGLIEKIDPSRLKNWDKLIPAAQDEWGPHVTIEINGIAYNPDMVDEPSGYKALFEDPQYEGLVAFTGFEQNTAVMAWTEINKIYGGTYENMQPVWDLIGKNIDKLTIATSGDNQMALYQQGEIGVFMCSTGNVARLNDLGMKCNFAKPESGCPAVPVSIHLVKGAKNPDGVYAYMDAAISAAAQAKMAEAPTAMIPMNVDVPYSAEVSKFITPEEVAKAAYPDWVAINQHRAEWTETFDRIVAM</sequence>
<reference evidence="2 3" key="1">
    <citation type="submission" date="2023-09" db="EMBL/GenBank/DDBJ databases">
        <title>Thioclava shenzhenensis sp. nov., a multidrug resistant bacteria-antagonizing species isolated from coastal seawater.</title>
        <authorList>
            <person name="Long M."/>
        </authorList>
    </citation>
    <scope>NUCLEOTIDE SEQUENCE [LARGE SCALE GENOMIC DNA]</scope>
    <source>
        <strain evidence="2 3">FTW29</strain>
    </source>
</reference>
<evidence type="ECO:0000256" key="1">
    <source>
        <dbReference type="ARBA" id="ARBA00022729"/>
    </source>
</evidence>
<dbReference type="Proteomes" id="UP001623290">
    <property type="component" value="Chromosome"/>
</dbReference>
<dbReference type="Pfam" id="PF13416">
    <property type="entry name" value="SBP_bac_8"/>
    <property type="match status" value="1"/>
</dbReference>
<keyword evidence="3" id="KW-1185">Reference proteome</keyword>
<organism evidence="2 3">
    <name type="scientific">Thioclava litoralis</name>
    <dbReference type="NCBI Taxonomy" id="3076557"/>
    <lineage>
        <taxon>Bacteria</taxon>
        <taxon>Pseudomonadati</taxon>
        <taxon>Pseudomonadota</taxon>
        <taxon>Alphaproteobacteria</taxon>
        <taxon>Rhodobacterales</taxon>
        <taxon>Paracoccaceae</taxon>
        <taxon>Thioclava</taxon>
    </lineage>
</organism>
<keyword evidence="1" id="KW-0732">Signal</keyword>
<proteinExistence type="predicted"/>
<dbReference type="InterPro" id="IPR006059">
    <property type="entry name" value="SBP"/>
</dbReference>
<evidence type="ECO:0000313" key="3">
    <source>
        <dbReference type="Proteomes" id="UP001623290"/>
    </source>
</evidence>
<name>A0ABZ1E2Z4_9RHOB</name>
<accession>A0ABZ1E2Z4</accession>
<dbReference type="EMBL" id="CP135443">
    <property type="protein sequence ID" value="WRY34117.1"/>
    <property type="molecule type" value="Genomic_DNA"/>
</dbReference>
<dbReference type="RefSeq" id="WP_406721105.1">
    <property type="nucleotide sequence ID" value="NZ_CP135443.1"/>
</dbReference>
<dbReference type="PANTHER" id="PTHR30006">
    <property type="entry name" value="THIAMINE-BINDING PERIPLASMIC PROTEIN-RELATED"/>
    <property type="match status" value="1"/>
</dbReference>
<dbReference type="PANTHER" id="PTHR30006:SF2">
    <property type="entry name" value="ABC TRANSPORTER SUBSTRATE-BINDING PROTEIN"/>
    <property type="match status" value="1"/>
</dbReference>
<evidence type="ECO:0000313" key="2">
    <source>
        <dbReference type="EMBL" id="WRY34117.1"/>
    </source>
</evidence>